<evidence type="ECO:0000313" key="2">
    <source>
        <dbReference type="EMBL" id="VDK66200.1"/>
    </source>
</evidence>
<sequence length="55" mass="6180">MDGFVKVEFFPKRLIALAGSLLPGLACYACIAYTYVFQSERARNFKSTDCENVPK</sequence>
<keyword evidence="1" id="KW-0812">Transmembrane</keyword>
<dbReference type="Proteomes" id="UP000267096">
    <property type="component" value="Unassembled WGS sequence"/>
</dbReference>
<evidence type="ECO:0000313" key="4">
    <source>
        <dbReference type="WBParaSite" id="ASIM_0001939801-mRNA-1"/>
    </source>
</evidence>
<proteinExistence type="predicted"/>
<gene>
    <name evidence="2" type="ORF">ASIM_LOCUS18788</name>
</gene>
<protein>
    <submittedName>
        <fullName evidence="4">Transmembrane protein</fullName>
    </submittedName>
</protein>
<keyword evidence="1" id="KW-0472">Membrane</keyword>
<dbReference type="OrthoDB" id="5874654at2759"/>
<evidence type="ECO:0000313" key="3">
    <source>
        <dbReference type="Proteomes" id="UP000267096"/>
    </source>
</evidence>
<reference evidence="2 3" key="2">
    <citation type="submission" date="2018-11" db="EMBL/GenBank/DDBJ databases">
        <authorList>
            <consortium name="Pathogen Informatics"/>
        </authorList>
    </citation>
    <scope>NUCLEOTIDE SEQUENCE [LARGE SCALE GENOMIC DNA]</scope>
</reference>
<keyword evidence="1" id="KW-1133">Transmembrane helix</keyword>
<dbReference type="AlphaFoldDB" id="A0A0M3KEJ1"/>
<reference evidence="4" key="1">
    <citation type="submission" date="2017-02" db="UniProtKB">
        <authorList>
            <consortium name="WormBaseParasite"/>
        </authorList>
    </citation>
    <scope>IDENTIFICATION</scope>
</reference>
<organism evidence="4">
    <name type="scientific">Anisakis simplex</name>
    <name type="common">Herring worm</name>
    <dbReference type="NCBI Taxonomy" id="6269"/>
    <lineage>
        <taxon>Eukaryota</taxon>
        <taxon>Metazoa</taxon>
        <taxon>Ecdysozoa</taxon>
        <taxon>Nematoda</taxon>
        <taxon>Chromadorea</taxon>
        <taxon>Rhabditida</taxon>
        <taxon>Spirurina</taxon>
        <taxon>Ascaridomorpha</taxon>
        <taxon>Ascaridoidea</taxon>
        <taxon>Anisakidae</taxon>
        <taxon>Anisakis</taxon>
        <taxon>Anisakis simplex complex</taxon>
    </lineage>
</organism>
<dbReference type="EMBL" id="UYRR01036088">
    <property type="protein sequence ID" value="VDK66200.1"/>
    <property type="molecule type" value="Genomic_DNA"/>
</dbReference>
<feature type="transmembrane region" description="Helical" evidence="1">
    <location>
        <begin position="14"/>
        <end position="36"/>
    </location>
</feature>
<evidence type="ECO:0000256" key="1">
    <source>
        <dbReference type="SAM" id="Phobius"/>
    </source>
</evidence>
<keyword evidence="3" id="KW-1185">Reference proteome</keyword>
<accession>A0A0M3KEJ1</accession>
<name>A0A0M3KEJ1_ANISI</name>
<dbReference type="WBParaSite" id="ASIM_0001939801-mRNA-1">
    <property type="protein sequence ID" value="ASIM_0001939801-mRNA-1"/>
    <property type="gene ID" value="ASIM_0001939801"/>
</dbReference>